<dbReference type="Gene3D" id="3.30.40.10">
    <property type="entry name" value="Zinc/RING finger domain, C3HC4 (zinc finger)"/>
    <property type="match status" value="1"/>
</dbReference>
<evidence type="ECO:0000256" key="4">
    <source>
        <dbReference type="ARBA" id="ARBA00023125"/>
    </source>
</evidence>
<evidence type="ECO:0000256" key="6">
    <source>
        <dbReference type="SAM" id="MobiDB-lite"/>
    </source>
</evidence>
<dbReference type="OMA" id="WRVHAGK"/>
<dbReference type="PANTHER" id="PTHR19303:SF74">
    <property type="entry name" value="POGO TRANSPOSABLE ELEMENT WITH KRAB DOMAIN"/>
    <property type="match status" value="1"/>
</dbReference>
<keyword evidence="1" id="KW-0479">Metal-binding</keyword>
<dbReference type="PROSITE" id="PS50016">
    <property type="entry name" value="ZF_PHD_2"/>
    <property type="match status" value="1"/>
</dbReference>
<dbReference type="SUPFAM" id="SSF57903">
    <property type="entry name" value="FYVE/PHD zinc finger"/>
    <property type="match status" value="1"/>
</dbReference>
<name>A0A914BPQ0_PATMI</name>
<evidence type="ECO:0000313" key="9">
    <source>
        <dbReference type="EnsemblMetazoa" id="XP_038078119.1"/>
    </source>
</evidence>
<feature type="region of interest" description="Disordered" evidence="6">
    <location>
        <begin position="706"/>
        <end position="728"/>
    </location>
</feature>
<evidence type="ECO:0000313" key="10">
    <source>
        <dbReference type="Proteomes" id="UP000887568"/>
    </source>
</evidence>
<organism evidence="9 10">
    <name type="scientific">Patiria miniata</name>
    <name type="common">Bat star</name>
    <name type="synonym">Asterina miniata</name>
    <dbReference type="NCBI Taxonomy" id="46514"/>
    <lineage>
        <taxon>Eukaryota</taxon>
        <taxon>Metazoa</taxon>
        <taxon>Echinodermata</taxon>
        <taxon>Eleutherozoa</taxon>
        <taxon>Asterozoa</taxon>
        <taxon>Asteroidea</taxon>
        <taxon>Valvatacea</taxon>
        <taxon>Valvatida</taxon>
        <taxon>Asterinidae</taxon>
        <taxon>Patiria</taxon>
    </lineage>
</organism>
<evidence type="ECO:0000259" key="7">
    <source>
        <dbReference type="PROSITE" id="PS50016"/>
    </source>
</evidence>
<dbReference type="CDD" id="cd15489">
    <property type="entry name" value="PHD_SF"/>
    <property type="match status" value="1"/>
</dbReference>
<dbReference type="InterPro" id="IPR004875">
    <property type="entry name" value="DDE_SF_endonuclease_dom"/>
</dbReference>
<dbReference type="AlphaFoldDB" id="A0A914BPQ0"/>
<dbReference type="SMART" id="SM00249">
    <property type="entry name" value="PHD"/>
    <property type="match status" value="1"/>
</dbReference>
<dbReference type="InterPro" id="IPR019787">
    <property type="entry name" value="Znf_PHD-finger"/>
</dbReference>
<dbReference type="GO" id="GO:0003677">
    <property type="term" value="F:DNA binding"/>
    <property type="evidence" value="ECO:0007669"/>
    <property type="project" value="UniProtKB-KW"/>
</dbReference>
<dbReference type="GO" id="GO:0005634">
    <property type="term" value="C:nucleus"/>
    <property type="evidence" value="ECO:0007669"/>
    <property type="project" value="TreeGrafter"/>
</dbReference>
<dbReference type="InterPro" id="IPR013083">
    <property type="entry name" value="Znf_RING/FYVE/PHD"/>
</dbReference>
<dbReference type="RefSeq" id="XP_038078119.1">
    <property type="nucleotide sequence ID" value="XM_038222191.1"/>
</dbReference>
<sequence>ITHFPSNGGALREKRRRCIWSGSLTNTYSIQALHNNNKQRLRQGINRRCVELRSYATRILGNTNAIQIGCLHVYVGVFNFKHHTVRLFIQSLTAVMSEETESTEPEVVFQVEGQEEVISEVLEFEFVEHHEQVQVEHVDMVEEHGNEQEDENMELEGVSSASEYVEEDGDRVDITSKHGQHDREPERYIINTVDIETTSDSSPHSSSAETDHEPEQPTKNLRSDRLKKDKESKTKKKHIKAGRITKRTRREKTRTASPKAKKHVGRRTRQSRQAQLKKEKIKMANQYLRKGLDNPTSAPEVADIPELERLKRGLEDLTSGKYKTVSAAAAYWRVHAGKLYRRYRGDIPCDSRHGPAPVLTGAEEEDLATWILTMSQRGFQVSAALVRDAVQSFFKRDNSPFINGRPSYRWYYSFLQRNDKLKHLKPSNLTLLCDSNPTKAVISEWFQELTSFLLKLGIAEKPGQIYNYAETGFEMNKNTDRIVVFSQAARGKSKPTCLKRGVIVGMCASADGRILPPFIIYRGQKMPQHWDPLDGAPKGSGTFFLEKDGEKQEAFSHWMEHHFLKNIGRKRPVVLLLSSHQSEISYKTYVTARQNHVYLFRIPLKAASLLQPIDVGGEAGEGPFRSAWIMKWVTENRSVPVNFHNVAQVINSAWHEAENSEAIRTCFIQSGIHPLDREMIDDDHLPEGDLDFLNKDAPQFEESLPLHASQNVHPTSDTNANDYPTADADPNVAEVVFHKLDRKLDKTTRETYRTCIKSGLDLEETPLFSVWKRLYLEAFHSNSQSSPRTRKAKRSTGSSKRQSPRGKRTSKHGKDDVFCPVCDERFGDDGGEDWIGCDGRCQSWYHVNCLPPEVVTPALLEDKEMVCPDCSSSR</sequence>
<dbReference type="InterPro" id="IPR001965">
    <property type="entry name" value="Znf_PHD"/>
</dbReference>
<dbReference type="InterPro" id="IPR050863">
    <property type="entry name" value="CenT-Element_Derived"/>
</dbReference>
<feature type="domain" description="HTH CENPB-type" evidence="8">
    <location>
        <begin position="351"/>
        <end position="424"/>
    </location>
</feature>
<protein>
    <recommendedName>
        <fullName evidence="11">HTH CENPB-type domain-containing protein</fullName>
    </recommendedName>
</protein>
<feature type="region of interest" description="Disordered" evidence="6">
    <location>
        <begin position="782"/>
        <end position="813"/>
    </location>
</feature>
<dbReference type="Proteomes" id="UP000887568">
    <property type="component" value="Unplaced"/>
</dbReference>
<feature type="compositionally biased region" description="Polar residues" evidence="6">
    <location>
        <begin position="708"/>
        <end position="722"/>
    </location>
</feature>
<dbReference type="Pfam" id="PF03221">
    <property type="entry name" value="HTH_Tnp_Tc5"/>
    <property type="match status" value="1"/>
</dbReference>
<dbReference type="GeneID" id="119745666"/>
<dbReference type="InterPro" id="IPR006600">
    <property type="entry name" value="HTH_CenpB_DNA-bd_dom"/>
</dbReference>
<feature type="region of interest" description="Disordered" evidence="6">
    <location>
        <begin position="144"/>
        <end position="277"/>
    </location>
</feature>
<feature type="compositionally biased region" description="Basic residues" evidence="6">
    <location>
        <begin position="802"/>
        <end position="811"/>
    </location>
</feature>
<dbReference type="Pfam" id="PF03184">
    <property type="entry name" value="DDE_1"/>
    <property type="match status" value="1"/>
</dbReference>
<feature type="compositionally biased region" description="Basic and acidic residues" evidence="6">
    <location>
        <begin position="171"/>
        <end position="187"/>
    </location>
</feature>
<dbReference type="OrthoDB" id="10043687at2759"/>
<dbReference type="PROSITE" id="PS51253">
    <property type="entry name" value="HTH_CENPB"/>
    <property type="match status" value="1"/>
</dbReference>
<keyword evidence="10" id="KW-1185">Reference proteome</keyword>
<feature type="compositionally biased region" description="Basic residues" evidence="6">
    <location>
        <begin position="259"/>
        <end position="270"/>
    </location>
</feature>
<feature type="compositionally biased region" description="Basic and acidic residues" evidence="6">
    <location>
        <begin position="209"/>
        <end position="232"/>
    </location>
</feature>
<evidence type="ECO:0000256" key="2">
    <source>
        <dbReference type="ARBA" id="ARBA00022771"/>
    </source>
</evidence>
<feature type="compositionally biased region" description="Basic residues" evidence="6">
    <location>
        <begin position="233"/>
        <end position="252"/>
    </location>
</feature>
<evidence type="ECO:0000256" key="1">
    <source>
        <dbReference type="ARBA" id="ARBA00022723"/>
    </source>
</evidence>
<reference evidence="9" key="1">
    <citation type="submission" date="2022-11" db="UniProtKB">
        <authorList>
            <consortium name="EnsemblMetazoa"/>
        </authorList>
    </citation>
    <scope>IDENTIFICATION</scope>
</reference>
<dbReference type="InterPro" id="IPR011011">
    <property type="entry name" value="Znf_FYVE_PHD"/>
</dbReference>
<dbReference type="GO" id="GO:0008270">
    <property type="term" value="F:zinc ion binding"/>
    <property type="evidence" value="ECO:0007669"/>
    <property type="project" value="UniProtKB-KW"/>
</dbReference>
<evidence type="ECO:0000259" key="8">
    <source>
        <dbReference type="PROSITE" id="PS51253"/>
    </source>
</evidence>
<accession>A0A914BPQ0</accession>
<evidence type="ECO:0000256" key="3">
    <source>
        <dbReference type="ARBA" id="ARBA00022833"/>
    </source>
</evidence>
<keyword evidence="2 5" id="KW-0863">Zinc-finger</keyword>
<proteinExistence type="predicted"/>
<feature type="domain" description="PHD-type" evidence="7">
    <location>
        <begin position="816"/>
        <end position="873"/>
    </location>
</feature>
<dbReference type="Pfam" id="PF00628">
    <property type="entry name" value="PHD"/>
    <property type="match status" value="1"/>
</dbReference>
<keyword evidence="4" id="KW-0238">DNA-binding</keyword>
<keyword evidence="3" id="KW-0862">Zinc</keyword>
<dbReference type="PANTHER" id="PTHR19303">
    <property type="entry name" value="TRANSPOSON"/>
    <property type="match status" value="1"/>
</dbReference>
<dbReference type="SMART" id="SM00674">
    <property type="entry name" value="CENPB"/>
    <property type="match status" value="1"/>
</dbReference>
<dbReference type="EnsemblMetazoa" id="XM_038222191.1">
    <property type="protein sequence ID" value="XP_038078119.1"/>
    <property type="gene ID" value="LOC119745666"/>
</dbReference>
<evidence type="ECO:0000256" key="5">
    <source>
        <dbReference type="PROSITE-ProRule" id="PRU00146"/>
    </source>
</evidence>
<evidence type="ECO:0008006" key="11">
    <source>
        <dbReference type="Google" id="ProtNLM"/>
    </source>
</evidence>